<dbReference type="STRING" id="264697.ABE28_013915"/>
<dbReference type="Proteomes" id="UP000077926">
    <property type="component" value="Chromosome"/>
</dbReference>
<sequence>MDKKTENKGWLLQAAILFIHQRIYSILRIYPTESRKQRMDGRSPLPGRRKKFSSIEGKPSSIKNERMKPSASTCILAIVDRFGLKKGGDVDELYN</sequence>
<dbReference type="AlphaFoldDB" id="A0A1B3XQG1"/>
<dbReference type="KEGG" id="bmur:ABE28_013915"/>
<name>A0A1B3XQG1_9BACI</name>
<evidence type="ECO:0000313" key="2">
    <source>
        <dbReference type="EMBL" id="AOH55450.1"/>
    </source>
</evidence>
<organism evidence="2 3">
    <name type="scientific">Peribacillus muralis</name>
    <dbReference type="NCBI Taxonomy" id="264697"/>
    <lineage>
        <taxon>Bacteria</taxon>
        <taxon>Bacillati</taxon>
        <taxon>Bacillota</taxon>
        <taxon>Bacilli</taxon>
        <taxon>Bacillales</taxon>
        <taxon>Bacillaceae</taxon>
        <taxon>Peribacillus</taxon>
    </lineage>
</organism>
<feature type="region of interest" description="Disordered" evidence="1">
    <location>
        <begin position="35"/>
        <end position="67"/>
    </location>
</feature>
<keyword evidence="3" id="KW-1185">Reference proteome</keyword>
<dbReference type="EMBL" id="CP017080">
    <property type="protein sequence ID" value="AOH55450.1"/>
    <property type="molecule type" value="Genomic_DNA"/>
</dbReference>
<gene>
    <name evidence="2" type="ORF">ABE28_013915</name>
</gene>
<protein>
    <submittedName>
        <fullName evidence="2">Uncharacterized protein</fullName>
    </submittedName>
</protein>
<evidence type="ECO:0000256" key="1">
    <source>
        <dbReference type="SAM" id="MobiDB-lite"/>
    </source>
</evidence>
<reference evidence="2 3" key="1">
    <citation type="submission" date="2016-08" db="EMBL/GenBank/DDBJ databases">
        <title>Complete genome sequence of Bacillus muralis G25-68, a strain with toxicity to nematodes.</title>
        <authorList>
            <person name="Zheng Z."/>
        </authorList>
    </citation>
    <scope>NUCLEOTIDE SEQUENCE [LARGE SCALE GENOMIC DNA]</scope>
    <source>
        <strain evidence="2 3">G25-68</strain>
    </source>
</reference>
<proteinExistence type="predicted"/>
<evidence type="ECO:0000313" key="3">
    <source>
        <dbReference type="Proteomes" id="UP000077926"/>
    </source>
</evidence>
<accession>A0A1B3XQG1</accession>